<comment type="caution">
    <text evidence="2">The sequence shown here is derived from an EMBL/GenBank/DDBJ whole genome shotgun (WGS) entry which is preliminary data.</text>
</comment>
<protein>
    <submittedName>
        <fullName evidence="2">Uncharacterized protein</fullName>
    </submittedName>
</protein>
<feature type="transmembrane region" description="Helical" evidence="1">
    <location>
        <begin position="248"/>
        <end position="268"/>
    </location>
</feature>
<sequence length="272" mass="31474">MLREYGQTPLSLDLDDLYEETAEVLLNPIKVEEHEDNYEGSNDAQKETILSAKDRLGTYGLQEHTEPNATQGVAKKKPTLPELVEDWFPQWFDYIWEPRIPPGAERIRWTCLQVDFSRLVTKLHKHYDACSSNDTISSCPCWPDPTNSRYHYIIDKPREPFDMEKNYVLHCFQHPECLDPLQTSVICHVPMKKDTQLTGTIDKPNPGWGIYFEEGWHFKTIWVVTLVLLLISFVFSITWWFVMSDIQGAFGVGSYCVTVAALFLGFLAQRSF</sequence>
<keyword evidence="1" id="KW-0812">Transmembrane</keyword>
<dbReference type="AlphaFoldDB" id="A0AAD9LYU2"/>
<proteinExistence type="predicted"/>
<evidence type="ECO:0000256" key="1">
    <source>
        <dbReference type="SAM" id="Phobius"/>
    </source>
</evidence>
<keyword evidence="1" id="KW-0472">Membrane</keyword>
<keyword evidence="1" id="KW-1133">Transmembrane helix</keyword>
<feature type="transmembrane region" description="Helical" evidence="1">
    <location>
        <begin position="221"/>
        <end position="242"/>
    </location>
</feature>
<keyword evidence="3" id="KW-1185">Reference proteome</keyword>
<evidence type="ECO:0000313" key="3">
    <source>
        <dbReference type="Proteomes" id="UP001232148"/>
    </source>
</evidence>
<reference evidence="2" key="1">
    <citation type="submission" date="2021-06" db="EMBL/GenBank/DDBJ databases">
        <title>Comparative genomics, transcriptomics and evolutionary studies reveal genomic signatures of adaptation to plant cell wall in hemibiotrophic fungi.</title>
        <authorList>
            <consortium name="DOE Joint Genome Institute"/>
            <person name="Baroncelli R."/>
            <person name="Diaz J.F."/>
            <person name="Benocci T."/>
            <person name="Peng M."/>
            <person name="Battaglia E."/>
            <person name="Haridas S."/>
            <person name="Andreopoulos W."/>
            <person name="Labutti K."/>
            <person name="Pangilinan J."/>
            <person name="Floch G.L."/>
            <person name="Makela M.R."/>
            <person name="Henrissat B."/>
            <person name="Grigoriev I.V."/>
            <person name="Crouch J.A."/>
            <person name="De Vries R.P."/>
            <person name="Sukno S.A."/>
            <person name="Thon M.R."/>
        </authorList>
    </citation>
    <scope>NUCLEOTIDE SEQUENCE</scope>
    <source>
        <strain evidence="2">MAFF235873</strain>
    </source>
</reference>
<dbReference type="EMBL" id="MU843005">
    <property type="protein sequence ID" value="KAK2023295.1"/>
    <property type="molecule type" value="Genomic_DNA"/>
</dbReference>
<name>A0AAD9LYU2_9PEZI</name>
<evidence type="ECO:0000313" key="2">
    <source>
        <dbReference type="EMBL" id="KAK2023295.1"/>
    </source>
</evidence>
<organism evidence="2 3">
    <name type="scientific">Colletotrichum zoysiae</name>
    <dbReference type="NCBI Taxonomy" id="1216348"/>
    <lineage>
        <taxon>Eukaryota</taxon>
        <taxon>Fungi</taxon>
        <taxon>Dikarya</taxon>
        <taxon>Ascomycota</taxon>
        <taxon>Pezizomycotina</taxon>
        <taxon>Sordariomycetes</taxon>
        <taxon>Hypocreomycetidae</taxon>
        <taxon>Glomerellales</taxon>
        <taxon>Glomerellaceae</taxon>
        <taxon>Colletotrichum</taxon>
        <taxon>Colletotrichum graminicola species complex</taxon>
    </lineage>
</organism>
<accession>A0AAD9LYU2</accession>
<dbReference type="Proteomes" id="UP001232148">
    <property type="component" value="Unassembled WGS sequence"/>
</dbReference>
<gene>
    <name evidence="2" type="ORF">LX32DRAFT_698009</name>
</gene>